<feature type="region of interest" description="Disordered" evidence="1">
    <location>
        <begin position="1"/>
        <end position="32"/>
    </location>
</feature>
<proteinExistence type="predicted"/>
<dbReference type="EMBL" id="BPLR01013899">
    <property type="protein sequence ID" value="GIY64595.1"/>
    <property type="molecule type" value="Genomic_DNA"/>
</dbReference>
<dbReference type="Proteomes" id="UP001054945">
    <property type="component" value="Unassembled WGS sequence"/>
</dbReference>
<dbReference type="AlphaFoldDB" id="A0AAV4V3T7"/>
<reference evidence="2 3" key="1">
    <citation type="submission" date="2021-06" db="EMBL/GenBank/DDBJ databases">
        <title>Caerostris extrusa draft genome.</title>
        <authorList>
            <person name="Kono N."/>
            <person name="Arakawa K."/>
        </authorList>
    </citation>
    <scope>NUCLEOTIDE SEQUENCE [LARGE SCALE GENOMIC DNA]</scope>
</reference>
<accession>A0AAV4V3T7</accession>
<evidence type="ECO:0000313" key="2">
    <source>
        <dbReference type="EMBL" id="GIY64595.1"/>
    </source>
</evidence>
<comment type="caution">
    <text evidence="2">The sequence shown here is derived from an EMBL/GenBank/DDBJ whole genome shotgun (WGS) entry which is preliminary data.</text>
</comment>
<keyword evidence="3" id="KW-1185">Reference proteome</keyword>
<gene>
    <name evidence="2" type="ORF">CEXT_298991</name>
</gene>
<evidence type="ECO:0000256" key="1">
    <source>
        <dbReference type="SAM" id="MobiDB-lite"/>
    </source>
</evidence>
<feature type="compositionally biased region" description="Polar residues" evidence="1">
    <location>
        <begin position="12"/>
        <end position="22"/>
    </location>
</feature>
<organism evidence="2 3">
    <name type="scientific">Caerostris extrusa</name>
    <name type="common">Bark spider</name>
    <name type="synonym">Caerostris bankana</name>
    <dbReference type="NCBI Taxonomy" id="172846"/>
    <lineage>
        <taxon>Eukaryota</taxon>
        <taxon>Metazoa</taxon>
        <taxon>Ecdysozoa</taxon>
        <taxon>Arthropoda</taxon>
        <taxon>Chelicerata</taxon>
        <taxon>Arachnida</taxon>
        <taxon>Araneae</taxon>
        <taxon>Araneomorphae</taxon>
        <taxon>Entelegynae</taxon>
        <taxon>Araneoidea</taxon>
        <taxon>Araneidae</taxon>
        <taxon>Caerostris</taxon>
    </lineage>
</organism>
<protein>
    <submittedName>
        <fullName evidence="2">Uncharacterized protein</fullName>
    </submittedName>
</protein>
<feature type="non-terminal residue" evidence="2">
    <location>
        <position position="32"/>
    </location>
</feature>
<name>A0AAV4V3T7_CAEEX</name>
<evidence type="ECO:0000313" key="3">
    <source>
        <dbReference type="Proteomes" id="UP001054945"/>
    </source>
</evidence>
<sequence length="32" mass="3540">MSKVSAAWKSSPIGTTTQQDPFTNRKRCSNDP</sequence>